<keyword evidence="13" id="KW-0378">Hydrolase</keyword>
<evidence type="ECO:0000259" key="11">
    <source>
        <dbReference type="Pfam" id="PF00401"/>
    </source>
</evidence>
<dbReference type="CDD" id="cd12152">
    <property type="entry name" value="F1-ATPase_delta"/>
    <property type="match status" value="1"/>
</dbReference>
<keyword evidence="7 9" id="KW-0139">CF(1)</keyword>
<proteinExistence type="inferred from homology"/>
<dbReference type="HAMAP" id="MF_00530">
    <property type="entry name" value="ATP_synth_epsil_bac"/>
    <property type="match status" value="1"/>
</dbReference>
<keyword evidence="4 9" id="KW-0813">Transport</keyword>
<dbReference type="GO" id="GO:0045259">
    <property type="term" value="C:proton-transporting ATP synthase complex"/>
    <property type="evidence" value="ECO:0007669"/>
    <property type="project" value="UniProtKB-KW"/>
</dbReference>
<dbReference type="GO" id="GO:0016787">
    <property type="term" value="F:hydrolase activity"/>
    <property type="evidence" value="ECO:0007669"/>
    <property type="project" value="UniProtKB-KW"/>
</dbReference>
<sequence length="135" mass="15209">MYHLMVLTKKKTYFDGKASSLIVPGTIGYMQILKDHSPIIASLKPGKMQVRNGQGEEVLYAISGGIFEFNENNALVLADTLESSDEIDIERAEAALKKALHRLEFDSETIDIHRTMQAILRAQIRIQVYEKGRSQ</sequence>
<gene>
    <name evidence="9 13" type="primary">atpC</name>
    <name evidence="13" type="ORF">CSEC_0655</name>
</gene>
<keyword evidence="6 9" id="KW-0472">Membrane</keyword>
<dbReference type="GO" id="GO:0005524">
    <property type="term" value="F:ATP binding"/>
    <property type="evidence" value="ECO:0007669"/>
    <property type="project" value="UniProtKB-UniRule"/>
</dbReference>
<comment type="function">
    <text evidence="1 9">Produces ATP from ADP in the presence of a proton gradient across the membrane.</text>
</comment>
<dbReference type="AlphaFoldDB" id="A0A090D1D6"/>
<dbReference type="SUPFAM" id="SSF51344">
    <property type="entry name" value="Epsilon subunit of F1F0-ATP synthase N-terminal domain"/>
    <property type="match status" value="1"/>
</dbReference>
<evidence type="ECO:0000256" key="9">
    <source>
        <dbReference type="HAMAP-Rule" id="MF_00530"/>
    </source>
</evidence>
<evidence type="ECO:0000256" key="2">
    <source>
        <dbReference type="ARBA" id="ARBA00004184"/>
    </source>
</evidence>
<dbReference type="RefSeq" id="WP_041016971.1">
    <property type="nucleotide sequence ID" value="NZ_CCEJ010000003.1"/>
</dbReference>
<evidence type="ECO:0000256" key="7">
    <source>
        <dbReference type="ARBA" id="ARBA00023196"/>
    </source>
</evidence>
<keyword evidence="5 9" id="KW-0406">Ion transport</keyword>
<reference evidence="13" key="2">
    <citation type="submission" date="2014-09" db="EMBL/GenBank/DDBJ databases">
        <title>Criblamydia sequanensis harbors a mega-plasmid encoding arsenite resistance.</title>
        <authorList>
            <person name="Bertelli C."/>
            <person name="Goesmann A."/>
            <person name="Greub G."/>
        </authorList>
    </citation>
    <scope>NUCLEOTIDE SEQUENCE [LARGE SCALE GENOMIC DNA]</scope>
    <source>
        <strain evidence="13">CRIB-18</strain>
    </source>
</reference>
<dbReference type="NCBIfam" id="TIGR01216">
    <property type="entry name" value="ATP_synt_epsi"/>
    <property type="match status" value="1"/>
</dbReference>
<dbReference type="eggNOG" id="COG0355">
    <property type="taxonomic scope" value="Bacteria"/>
</dbReference>
<dbReference type="InterPro" id="IPR036771">
    <property type="entry name" value="ATPsynth_dsu/esu_N"/>
</dbReference>
<dbReference type="EMBL" id="CCEJ010000003">
    <property type="protein sequence ID" value="CDR33488.1"/>
    <property type="molecule type" value="Genomic_DNA"/>
</dbReference>
<keyword evidence="9" id="KW-0375">Hydrogen ion transport</keyword>
<dbReference type="Pfam" id="PF00401">
    <property type="entry name" value="ATP-synt_DE"/>
    <property type="match status" value="1"/>
</dbReference>
<dbReference type="Gene3D" id="1.20.5.440">
    <property type="entry name" value="ATP synthase delta/epsilon subunit, C-terminal domain"/>
    <property type="match status" value="1"/>
</dbReference>
<evidence type="ECO:0000256" key="5">
    <source>
        <dbReference type="ARBA" id="ARBA00023065"/>
    </source>
</evidence>
<evidence type="ECO:0000313" key="14">
    <source>
        <dbReference type="Proteomes" id="UP000031552"/>
    </source>
</evidence>
<comment type="subcellular location">
    <subcellularLocation>
        <location evidence="9">Cell membrane</location>
        <topology evidence="9">Peripheral membrane protein</topology>
    </subcellularLocation>
    <subcellularLocation>
        <location evidence="2">Endomembrane system</location>
        <topology evidence="2">Peripheral membrane protein</topology>
    </subcellularLocation>
</comment>
<dbReference type="InterPro" id="IPR001469">
    <property type="entry name" value="ATP_synth_F1_dsu/esu"/>
</dbReference>
<feature type="domain" description="ATP synthase epsilon subunit C-terminal" evidence="11">
    <location>
        <begin position="85"/>
        <end position="129"/>
    </location>
</feature>
<comment type="caution">
    <text evidence="13">The sequence shown here is derived from an EMBL/GenBank/DDBJ whole genome shotgun (WGS) entry which is preliminary data.</text>
</comment>
<dbReference type="Pfam" id="PF02823">
    <property type="entry name" value="ATP-synt_DE_N"/>
    <property type="match status" value="1"/>
</dbReference>
<comment type="similarity">
    <text evidence="3 9 10">Belongs to the ATPase epsilon chain family.</text>
</comment>
<dbReference type="GO" id="GO:0012505">
    <property type="term" value="C:endomembrane system"/>
    <property type="evidence" value="ECO:0007669"/>
    <property type="project" value="UniProtKB-SubCell"/>
</dbReference>
<evidence type="ECO:0000256" key="8">
    <source>
        <dbReference type="ARBA" id="ARBA00023310"/>
    </source>
</evidence>
<evidence type="ECO:0000313" key="13">
    <source>
        <dbReference type="EMBL" id="CDR33488.1"/>
    </source>
</evidence>
<dbReference type="STRING" id="1437425.CSEC_0655"/>
<evidence type="ECO:0000256" key="1">
    <source>
        <dbReference type="ARBA" id="ARBA00003543"/>
    </source>
</evidence>
<dbReference type="Proteomes" id="UP000031552">
    <property type="component" value="Unassembled WGS sequence"/>
</dbReference>
<name>A0A090D1D6_9BACT</name>
<reference evidence="13" key="1">
    <citation type="submission" date="2013-12" db="EMBL/GenBank/DDBJ databases">
        <authorList>
            <person name="Linke B."/>
        </authorList>
    </citation>
    <scope>NUCLEOTIDE SEQUENCE [LARGE SCALE GENOMIC DNA]</scope>
    <source>
        <strain evidence="13">CRIB-18</strain>
    </source>
</reference>
<keyword evidence="8 9" id="KW-0066">ATP synthesis</keyword>
<evidence type="ECO:0000259" key="12">
    <source>
        <dbReference type="Pfam" id="PF02823"/>
    </source>
</evidence>
<accession>A0A090D1D6</accession>
<evidence type="ECO:0000256" key="6">
    <source>
        <dbReference type="ARBA" id="ARBA00023136"/>
    </source>
</evidence>
<evidence type="ECO:0000256" key="4">
    <source>
        <dbReference type="ARBA" id="ARBA00022448"/>
    </source>
</evidence>
<dbReference type="OrthoDB" id="21579at2"/>
<dbReference type="GO" id="GO:0005886">
    <property type="term" value="C:plasma membrane"/>
    <property type="evidence" value="ECO:0007669"/>
    <property type="project" value="UniProtKB-SubCell"/>
</dbReference>
<organism evidence="13 14">
    <name type="scientific">Candidatus Criblamydia sequanensis CRIB-18</name>
    <dbReference type="NCBI Taxonomy" id="1437425"/>
    <lineage>
        <taxon>Bacteria</taxon>
        <taxon>Pseudomonadati</taxon>
        <taxon>Chlamydiota</taxon>
        <taxon>Chlamydiia</taxon>
        <taxon>Parachlamydiales</taxon>
        <taxon>Candidatus Criblamydiaceae</taxon>
        <taxon>Candidatus Criblamydia</taxon>
    </lineage>
</organism>
<keyword evidence="9" id="KW-1003">Cell membrane</keyword>
<feature type="domain" description="ATP synthase F1 complex delta/epsilon subunit N-terminal" evidence="12">
    <location>
        <begin position="3"/>
        <end position="80"/>
    </location>
</feature>
<evidence type="ECO:0000256" key="3">
    <source>
        <dbReference type="ARBA" id="ARBA00005712"/>
    </source>
</evidence>
<dbReference type="GO" id="GO:0046933">
    <property type="term" value="F:proton-transporting ATP synthase activity, rotational mechanism"/>
    <property type="evidence" value="ECO:0007669"/>
    <property type="project" value="UniProtKB-UniRule"/>
</dbReference>
<comment type="subunit">
    <text evidence="9 10">F-type ATPases have 2 components, CF(1) - the catalytic core - and CF(0) - the membrane proton channel. CF(1) has five subunits: alpha(3), beta(3), gamma(1), delta(1), epsilon(1). CF(0) has three main subunits: a, b and c.</text>
</comment>
<evidence type="ECO:0000256" key="10">
    <source>
        <dbReference type="RuleBase" id="RU003656"/>
    </source>
</evidence>
<dbReference type="InterPro" id="IPR020547">
    <property type="entry name" value="ATP_synth_F1_esu_C"/>
</dbReference>
<dbReference type="Gene3D" id="2.60.15.10">
    <property type="entry name" value="F0F1 ATP synthase delta/epsilon subunit, N-terminal"/>
    <property type="match status" value="1"/>
</dbReference>
<protein>
    <recommendedName>
        <fullName evidence="9">ATP synthase epsilon chain</fullName>
    </recommendedName>
    <alternativeName>
        <fullName evidence="9">ATP synthase F1 sector epsilon subunit</fullName>
    </alternativeName>
    <alternativeName>
        <fullName evidence="9">F-ATPase epsilon subunit</fullName>
    </alternativeName>
</protein>
<dbReference type="PANTHER" id="PTHR13822:SF10">
    <property type="entry name" value="ATP SYNTHASE EPSILON CHAIN, CHLOROPLASTIC"/>
    <property type="match status" value="1"/>
</dbReference>
<dbReference type="InterPro" id="IPR020546">
    <property type="entry name" value="ATP_synth_F1_dsu/esu_N"/>
</dbReference>
<dbReference type="PANTHER" id="PTHR13822">
    <property type="entry name" value="ATP SYNTHASE DELTA/EPSILON CHAIN"/>
    <property type="match status" value="1"/>
</dbReference>
<keyword evidence="14" id="KW-1185">Reference proteome</keyword>